<dbReference type="Pfam" id="PF10765">
    <property type="entry name" value="Phage_P22_NinX"/>
    <property type="match status" value="1"/>
</dbReference>
<dbReference type="InterPro" id="IPR019701">
    <property type="entry name" value="Phage_P22_NinX"/>
</dbReference>
<organism evidence="1 2">
    <name type="scientific">Proteus vulgaris</name>
    <dbReference type="NCBI Taxonomy" id="585"/>
    <lineage>
        <taxon>Bacteria</taxon>
        <taxon>Pseudomonadati</taxon>
        <taxon>Pseudomonadota</taxon>
        <taxon>Gammaproteobacteria</taxon>
        <taxon>Enterobacterales</taxon>
        <taxon>Morganellaceae</taxon>
        <taxon>Proteus</taxon>
    </lineage>
</organism>
<protein>
    <submittedName>
        <fullName evidence="1">Phage recombination protein</fullName>
    </submittedName>
</protein>
<dbReference type="EMBL" id="UGTW01000001">
    <property type="protein sequence ID" value="SUC17316.1"/>
    <property type="molecule type" value="Genomic_DNA"/>
</dbReference>
<gene>
    <name evidence="1" type="ORF">NCTC10376_03259</name>
</gene>
<reference evidence="1 2" key="1">
    <citation type="submission" date="2018-06" db="EMBL/GenBank/DDBJ databases">
        <authorList>
            <consortium name="Pathogen Informatics"/>
            <person name="Doyle S."/>
        </authorList>
    </citation>
    <scope>NUCLEOTIDE SEQUENCE [LARGE SCALE GENOMIC DNA]</scope>
    <source>
        <strain evidence="1 2">NCTC10376</strain>
    </source>
</reference>
<sequence>MNKYTELSDFEINKKVADKLGLLPYLFIANDVGELIWDVPSNDNYHGFISKRGCELDFCYNPSNAMPIIIENEISMIKSSGDWMCGSGWNVAENKNPLRAAMEVFLMMKEAENEKV</sequence>
<dbReference type="RefSeq" id="WP_115370770.1">
    <property type="nucleotide sequence ID" value="NZ_UGTW01000001.1"/>
</dbReference>
<dbReference type="Proteomes" id="UP000254331">
    <property type="component" value="Unassembled WGS sequence"/>
</dbReference>
<name>A0A379FCI1_PROVU</name>
<dbReference type="AlphaFoldDB" id="A0A379FCI1"/>
<proteinExistence type="predicted"/>
<accession>A0A379FCI1</accession>
<evidence type="ECO:0000313" key="2">
    <source>
        <dbReference type="Proteomes" id="UP000254331"/>
    </source>
</evidence>
<evidence type="ECO:0000313" key="1">
    <source>
        <dbReference type="EMBL" id="SUC17316.1"/>
    </source>
</evidence>